<proteinExistence type="predicted"/>
<dbReference type="RefSeq" id="WP_240177986.1">
    <property type="nucleotide sequence ID" value="NZ_CP092362.2"/>
</dbReference>
<feature type="transmembrane region" description="Helical" evidence="7">
    <location>
        <begin position="65"/>
        <end position="86"/>
    </location>
</feature>
<sequence>MPDLEPVAPPASGEVAALVAVQSTIGTPQVIEVARAMSHFGEHAQGWVAVSALGALAMPKRRREWVLVGIGAVAAHAAAIAIKLVVRRARPNHPAVAVNVGTPSALSFPSAHATSSTAAAMLLSRATRSRLPLVVVPAMALSRLVLGVHYPTDVLAGAAVGAVVAKTAGCFASSQEEKRR</sequence>
<dbReference type="PANTHER" id="PTHR14969">
    <property type="entry name" value="SPHINGOSINE-1-PHOSPHATE PHOSPHOHYDROLASE"/>
    <property type="match status" value="1"/>
</dbReference>
<dbReference type="Pfam" id="PF01569">
    <property type="entry name" value="PAP2"/>
    <property type="match status" value="1"/>
</dbReference>
<evidence type="ECO:0000256" key="5">
    <source>
        <dbReference type="ARBA" id="ARBA00022989"/>
    </source>
</evidence>
<evidence type="ECO:0000256" key="2">
    <source>
        <dbReference type="ARBA" id="ARBA00022475"/>
    </source>
</evidence>
<keyword evidence="10" id="KW-1185">Reference proteome</keyword>
<keyword evidence="3 7" id="KW-0812">Transmembrane</keyword>
<accession>A0ABY3TMN4</accession>
<keyword evidence="4" id="KW-0378">Hydrolase</keyword>
<protein>
    <submittedName>
        <fullName evidence="9">Phosphatase PAP2 family protein</fullName>
    </submittedName>
</protein>
<dbReference type="Gene3D" id="1.20.144.10">
    <property type="entry name" value="Phosphatidic acid phosphatase type 2/haloperoxidase"/>
    <property type="match status" value="1"/>
</dbReference>
<evidence type="ECO:0000256" key="7">
    <source>
        <dbReference type="SAM" id="Phobius"/>
    </source>
</evidence>
<organism evidence="9 10">
    <name type="scientific">Mycolicibacterium crocinum</name>
    <dbReference type="NCBI Taxonomy" id="388459"/>
    <lineage>
        <taxon>Bacteria</taxon>
        <taxon>Bacillati</taxon>
        <taxon>Actinomycetota</taxon>
        <taxon>Actinomycetes</taxon>
        <taxon>Mycobacteriales</taxon>
        <taxon>Mycobacteriaceae</taxon>
        <taxon>Mycolicibacterium</taxon>
    </lineage>
</organism>
<comment type="subcellular location">
    <subcellularLocation>
        <location evidence="1">Cell membrane</location>
        <topology evidence="1">Multi-pass membrane protein</topology>
    </subcellularLocation>
</comment>
<dbReference type="Proteomes" id="UP001055337">
    <property type="component" value="Chromosome"/>
</dbReference>
<evidence type="ECO:0000259" key="8">
    <source>
        <dbReference type="SMART" id="SM00014"/>
    </source>
</evidence>
<keyword evidence="6 7" id="KW-0472">Membrane</keyword>
<dbReference type="SUPFAM" id="SSF48317">
    <property type="entry name" value="Acid phosphatase/Vanadium-dependent haloperoxidase"/>
    <property type="match status" value="1"/>
</dbReference>
<dbReference type="InterPro" id="IPR000326">
    <property type="entry name" value="PAP2/HPO"/>
</dbReference>
<keyword evidence="2" id="KW-1003">Cell membrane</keyword>
<feature type="domain" description="Phosphatidic acid phosphatase type 2/haloperoxidase" evidence="8">
    <location>
        <begin position="65"/>
        <end position="169"/>
    </location>
</feature>
<evidence type="ECO:0000256" key="4">
    <source>
        <dbReference type="ARBA" id="ARBA00022801"/>
    </source>
</evidence>
<name>A0ABY3TMN4_9MYCO</name>
<evidence type="ECO:0000313" key="10">
    <source>
        <dbReference type="Proteomes" id="UP001055337"/>
    </source>
</evidence>
<dbReference type="PANTHER" id="PTHR14969:SF62">
    <property type="entry name" value="DECAPRENYLPHOSPHORYL-5-PHOSPHORIBOSE PHOSPHATASE RV3807C-RELATED"/>
    <property type="match status" value="1"/>
</dbReference>
<evidence type="ECO:0000256" key="1">
    <source>
        <dbReference type="ARBA" id="ARBA00004651"/>
    </source>
</evidence>
<reference evidence="9" key="1">
    <citation type="submission" date="2022-08" db="EMBL/GenBank/DDBJ databases">
        <title>Whole genome sequencing of non-tuberculosis mycobacteria type-strains.</title>
        <authorList>
            <person name="Igarashi Y."/>
            <person name="Osugi A."/>
            <person name="Mitarai S."/>
        </authorList>
    </citation>
    <scope>NUCLEOTIDE SEQUENCE</scope>
    <source>
        <strain evidence="9">JCM 16369</strain>
    </source>
</reference>
<dbReference type="SMART" id="SM00014">
    <property type="entry name" value="acidPPc"/>
    <property type="match status" value="1"/>
</dbReference>
<keyword evidence="5 7" id="KW-1133">Transmembrane helix</keyword>
<gene>
    <name evidence="9" type="ORF">MI149_28020</name>
</gene>
<dbReference type="EMBL" id="CP092362">
    <property type="protein sequence ID" value="ULN41378.1"/>
    <property type="molecule type" value="Genomic_DNA"/>
</dbReference>
<evidence type="ECO:0000313" key="9">
    <source>
        <dbReference type="EMBL" id="ULN41378.1"/>
    </source>
</evidence>
<evidence type="ECO:0000256" key="6">
    <source>
        <dbReference type="ARBA" id="ARBA00023136"/>
    </source>
</evidence>
<evidence type="ECO:0000256" key="3">
    <source>
        <dbReference type="ARBA" id="ARBA00022692"/>
    </source>
</evidence>
<dbReference type="InterPro" id="IPR036938">
    <property type="entry name" value="PAP2/HPO_sf"/>
</dbReference>